<sequence length="204" mass="22117">MSFVLVSLIQSDSVQGVRLCGKRLADFLHYMCSHFGGFPAPTWKRAALGGTGNRHSVTKIHLLQASLGLPLAKSLGKRQLSTAPQSGIVNECCRKQCTLSTLVSYCAVGTNTDKERLAEIESLFSSNSQTSEAEEIGKEIIGMITEQPDTAGNTYISENAAATLSGFPNLGTSNRDRPMFIVLPQLYHEINSDMSSEENSDRSI</sequence>
<dbReference type="GO" id="GO:0005576">
    <property type="term" value="C:extracellular region"/>
    <property type="evidence" value="ECO:0007669"/>
    <property type="project" value="UniProtKB-SubCell"/>
</dbReference>
<comment type="caution">
    <text evidence="8">The sequence shown here is derived from an EMBL/GenBank/DDBJ whole genome shotgun (WGS) entry which is preliminary data.</text>
</comment>
<keyword evidence="9" id="KW-1185">Reference proteome</keyword>
<dbReference type="GO" id="GO:0005179">
    <property type="term" value="F:hormone activity"/>
    <property type="evidence" value="ECO:0007669"/>
    <property type="project" value="InterPro"/>
</dbReference>
<proteinExistence type="inferred from homology"/>
<evidence type="ECO:0000256" key="3">
    <source>
        <dbReference type="ARBA" id="ARBA00022685"/>
    </source>
</evidence>
<evidence type="ECO:0000256" key="2">
    <source>
        <dbReference type="ARBA" id="ARBA00011207"/>
    </source>
</evidence>
<dbReference type="InterPro" id="IPR022352">
    <property type="entry name" value="Ins/IGF/rlx"/>
</dbReference>
<dbReference type="InterPro" id="IPR036438">
    <property type="entry name" value="Insulin-like_sf"/>
</dbReference>
<dbReference type="SUPFAM" id="SSF56994">
    <property type="entry name" value="Insulin-like"/>
    <property type="match status" value="1"/>
</dbReference>
<dbReference type="OrthoDB" id="10019596at2759"/>
<gene>
    <name evidence="8" type="primary">NCL1_09705</name>
    <name evidence="8" type="ORF">TNCT_58071</name>
</gene>
<dbReference type="InterPro" id="IPR016179">
    <property type="entry name" value="Insulin-like"/>
</dbReference>
<dbReference type="PROSITE" id="PS00262">
    <property type="entry name" value="INSULIN"/>
    <property type="match status" value="1"/>
</dbReference>
<evidence type="ECO:0000313" key="9">
    <source>
        <dbReference type="Proteomes" id="UP000887116"/>
    </source>
</evidence>
<dbReference type="PANTHER" id="PTHR13647">
    <property type="entry name" value="INSULIN-LIKE PEPTIDE 2-RELATED"/>
    <property type="match status" value="1"/>
</dbReference>
<dbReference type="InterPro" id="IPR022353">
    <property type="entry name" value="Insulin_CS"/>
</dbReference>
<feature type="domain" description="Insulin-like" evidence="7">
    <location>
        <begin position="17"/>
        <end position="106"/>
    </location>
</feature>
<dbReference type="PRINTS" id="PR00276">
    <property type="entry name" value="INSULINFAMLY"/>
</dbReference>
<reference evidence="8" key="1">
    <citation type="submission" date="2020-07" db="EMBL/GenBank/DDBJ databases">
        <title>Multicomponent nature underlies the extraordinary mechanical properties of spider dragline silk.</title>
        <authorList>
            <person name="Kono N."/>
            <person name="Nakamura H."/>
            <person name="Mori M."/>
            <person name="Yoshida Y."/>
            <person name="Ohtoshi R."/>
            <person name="Malay A.D."/>
            <person name="Moran D.A.P."/>
            <person name="Tomita M."/>
            <person name="Numata K."/>
            <person name="Arakawa K."/>
        </authorList>
    </citation>
    <scope>NUCLEOTIDE SEQUENCE</scope>
</reference>
<name>A0A8X6KUJ7_TRICU</name>
<comment type="subunit">
    <text evidence="2">Heterodimer of a B chain and an A chain linked by two disulfide bonds.</text>
</comment>
<evidence type="ECO:0000256" key="6">
    <source>
        <dbReference type="RuleBase" id="RU000406"/>
    </source>
</evidence>
<dbReference type="Proteomes" id="UP000887116">
    <property type="component" value="Unassembled WGS sequence"/>
</dbReference>
<accession>A0A8X6KUJ7</accession>
<evidence type="ECO:0000256" key="1">
    <source>
        <dbReference type="ARBA" id="ARBA00009034"/>
    </source>
</evidence>
<comment type="subcellular location">
    <subcellularLocation>
        <location evidence="6">Secreted</location>
    </subcellularLocation>
</comment>
<organism evidence="8 9">
    <name type="scientific">Trichonephila clavata</name>
    <name type="common">Joro spider</name>
    <name type="synonym">Nephila clavata</name>
    <dbReference type="NCBI Taxonomy" id="2740835"/>
    <lineage>
        <taxon>Eukaryota</taxon>
        <taxon>Metazoa</taxon>
        <taxon>Ecdysozoa</taxon>
        <taxon>Arthropoda</taxon>
        <taxon>Chelicerata</taxon>
        <taxon>Arachnida</taxon>
        <taxon>Araneae</taxon>
        <taxon>Araneomorphae</taxon>
        <taxon>Entelegynae</taxon>
        <taxon>Araneoidea</taxon>
        <taxon>Nephilidae</taxon>
        <taxon>Trichonephila</taxon>
    </lineage>
</organism>
<evidence type="ECO:0000313" key="8">
    <source>
        <dbReference type="EMBL" id="GFQ84831.1"/>
    </source>
</evidence>
<evidence type="ECO:0000259" key="7">
    <source>
        <dbReference type="SMART" id="SM00078"/>
    </source>
</evidence>
<evidence type="ECO:0000256" key="4">
    <source>
        <dbReference type="ARBA" id="ARBA00022729"/>
    </source>
</evidence>
<dbReference type="SMART" id="SM00078">
    <property type="entry name" value="IlGF"/>
    <property type="match status" value="1"/>
</dbReference>
<keyword evidence="6" id="KW-0964">Secreted</keyword>
<comment type="similarity">
    <text evidence="1 6">Belongs to the insulin family.</text>
</comment>
<evidence type="ECO:0000256" key="5">
    <source>
        <dbReference type="ARBA" id="ARBA00023157"/>
    </source>
</evidence>
<protein>
    <submittedName>
        <fullName evidence="8">IlGF domain-containing protein</fullName>
    </submittedName>
</protein>
<dbReference type="EMBL" id="BMAO01002981">
    <property type="protein sequence ID" value="GFQ84831.1"/>
    <property type="molecule type" value="Genomic_DNA"/>
</dbReference>
<dbReference type="PANTHER" id="PTHR13647:SF4">
    <property type="entry name" value="INSULIN-LIKE PEPTIDE 1-RELATED"/>
    <property type="match status" value="1"/>
</dbReference>
<keyword evidence="3" id="KW-0165">Cleavage on pair of basic residues</keyword>
<dbReference type="Gene3D" id="1.10.100.10">
    <property type="entry name" value="Insulin-like"/>
    <property type="match status" value="1"/>
</dbReference>
<keyword evidence="5" id="KW-1015">Disulfide bond</keyword>
<dbReference type="Pfam" id="PF00049">
    <property type="entry name" value="Insulin"/>
    <property type="match status" value="1"/>
</dbReference>
<dbReference type="AlphaFoldDB" id="A0A8X6KUJ7"/>
<keyword evidence="4" id="KW-0732">Signal</keyword>